<name>A0A497EY60_9CREN</name>
<evidence type="ECO:0000256" key="3">
    <source>
        <dbReference type="ARBA" id="ARBA00022840"/>
    </source>
</evidence>
<accession>A0A497EY60</accession>
<dbReference type="SUPFAM" id="SSF52540">
    <property type="entry name" value="P-loop containing nucleoside triphosphate hydrolases"/>
    <property type="match status" value="1"/>
</dbReference>
<dbReference type="InterPro" id="IPR003439">
    <property type="entry name" value="ABC_transporter-like_ATP-bd"/>
</dbReference>
<reference evidence="5 6" key="1">
    <citation type="submission" date="2018-06" db="EMBL/GenBank/DDBJ databases">
        <title>Extensive metabolic versatility and redundancy in microbially diverse, dynamic hydrothermal sediments.</title>
        <authorList>
            <person name="Dombrowski N."/>
            <person name="Teske A."/>
            <person name="Baker B.J."/>
        </authorList>
    </citation>
    <scope>NUCLEOTIDE SEQUENCE [LARGE SCALE GENOMIC DNA]</scope>
    <source>
        <strain evidence="5">B20_G2</strain>
    </source>
</reference>
<organism evidence="5 6">
    <name type="scientific">Thermoproteota archaeon</name>
    <dbReference type="NCBI Taxonomy" id="2056631"/>
    <lineage>
        <taxon>Archaea</taxon>
        <taxon>Thermoproteota</taxon>
    </lineage>
</organism>
<feature type="non-terminal residue" evidence="5">
    <location>
        <position position="153"/>
    </location>
</feature>
<comment type="caution">
    <text evidence="5">The sequence shown here is derived from an EMBL/GenBank/DDBJ whole genome shotgun (WGS) entry which is preliminary data.</text>
</comment>
<dbReference type="GO" id="GO:0005886">
    <property type="term" value="C:plasma membrane"/>
    <property type="evidence" value="ECO:0007669"/>
    <property type="project" value="TreeGrafter"/>
</dbReference>
<dbReference type="PANTHER" id="PTHR45772:SF9">
    <property type="entry name" value="CONSERVED COMPONENT OF ABC TRANSPORTER FOR NATURAL AMINO ACIDS"/>
    <property type="match status" value="1"/>
</dbReference>
<protein>
    <submittedName>
        <fullName evidence="5">ABC transporter ATP-binding protein</fullName>
    </submittedName>
</protein>
<proteinExistence type="predicted"/>
<keyword evidence="1" id="KW-0813">Transport</keyword>
<evidence type="ECO:0000313" key="5">
    <source>
        <dbReference type="EMBL" id="RLE52334.1"/>
    </source>
</evidence>
<evidence type="ECO:0000256" key="2">
    <source>
        <dbReference type="ARBA" id="ARBA00022741"/>
    </source>
</evidence>
<gene>
    <name evidence="5" type="ORF">DRJ26_04840</name>
</gene>
<dbReference type="InterPro" id="IPR051120">
    <property type="entry name" value="ABC_AA/LPS_Transport"/>
</dbReference>
<dbReference type="GO" id="GO:0016887">
    <property type="term" value="F:ATP hydrolysis activity"/>
    <property type="evidence" value="ECO:0007669"/>
    <property type="project" value="InterPro"/>
</dbReference>
<dbReference type="Gene3D" id="3.40.50.300">
    <property type="entry name" value="P-loop containing nucleotide triphosphate hydrolases"/>
    <property type="match status" value="1"/>
</dbReference>
<feature type="domain" description="ABC transporter" evidence="4">
    <location>
        <begin position="22"/>
        <end position="150"/>
    </location>
</feature>
<evidence type="ECO:0000313" key="6">
    <source>
        <dbReference type="Proteomes" id="UP000269499"/>
    </source>
</evidence>
<dbReference type="InterPro" id="IPR027417">
    <property type="entry name" value="P-loop_NTPase"/>
</dbReference>
<keyword evidence="2" id="KW-0547">Nucleotide-binding</keyword>
<sequence length="153" mass="17184">MSELILEVQSLTKCFGALRAVDGVSMKFQRQKLTLIIGPNGSGKTTLINCISGIYKPDGGRVIYGGEDITDIPPHERVKKGLVRTFQIPMPFQRLTVLENLLVGYQHNPGEGILNSLFKNKWIKSELTAVEKAFEILVMLKLDHLWDRPAHEL</sequence>
<evidence type="ECO:0000259" key="4">
    <source>
        <dbReference type="Pfam" id="PF00005"/>
    </source>
</evidence>
<evidence type="ECO:0000256" key="1">
    <source>
        <dbReference type="ARBA" id="ARBA00022448"/>
    </source>
</evidence>
<keyword evidence="3 5" id="KW-0067">ATP-binding</keyword>
<dbReference type="GO" id="GO:0005524">
    <property type="term" value="F:ATP binding"/>
    <property type="evidence" value="ECO:0007669"/>
    <property type="project" value="UniProtKB-KW"/>
</dbReference>
<dbReference type="AlphaFoldDB" id="A0A497EY60"/>
<dbReference type="PANTHER" id="PTHR45772">
    <property type="entry name" value="CONSERVED COMPONENT OF ABC TRANSPORTER FOR NATURAL AMINO ACIDS-RELATED"/>
    <property type="match status" value="1"/>
</dbReference>
<dbReference type="Proteomes" id="UP000269499">
    <property type="component" value="Unassembled WGS sequence"/>
</dbReference>
<dbReference type="EMBL" id="QMRA01000122">
    <property type="protein sequence ID" value="RLE52334.1"/>
    <property type="molecule type" value="Genomic_DNA"/>
</dbReference>
<dbReference type="Pfam" id="PF00005">
    <property type="entry name" value="ABC_tran"/>
    <property type="match status" value="1"/>
</dbReference>